<dbReference type="Proteomes" id="UP000014760">
    <property type="component" value="Unassembled WGS sequence"/>
</dbReference>
<dbReference type="EMBL" id="AMQN01005281">
    <property type="status" value="NOT_ANNOTATED_CDS"/>
    <property type="molecule type" value="Genomic_DNA"/>
</dbReference>
<dbReference type="Pfam" id="PF01532">
    <property type="entry name" value="Glyco_hydro_47"/>
    <property type="match status" value="1"/>
</dbReference>
<keyword evidence="12" id="KW-0472">Membrane</keyword>
<keyword evidence="13 20" id="KW-1015">Disulfide bond</keyword>
<feature type="active site" description="Proton donor" evidence="18">
    <location>
        <position position="325"/>
    </location>
</feature>
<comment type="similarity">
    <text evidence="4 21">Belongs to the glycosyl hydrolase 47 family.</text>
</comment>
<dbReference type="GO" id="GO:0005789">
    <property type="term" value="C:endoplasmic reticulum membrane"/>
    <property type="evidence" value="ECO:0007669"/>
    <property type="project" value="UniProtKB-SubCell"/>
</dbReference>
<keyword evidence="10" id="KW-0735">Signal-anchor</keyword>
<dbReference type="GO" id="GO:0034976">
    <property type="term" value="P:response to endoplasmic reticulum stress"/>
    <property type="evidence" value="ECO:0007669"/>
    <property type="project" value="UniProtKB-ARBA"/>
</dbReference>
<comment type="pathway">
    <text evidence="3">Protein modification; protein glycosylation.</text>
</comment>
<evidence type="ECO:0000256" key="9">
    <source>
        <dbReference type="ARBA" id="ARBA00022837"/>
    </source>
</evidence>
<evidence type="ECO:0000256" key="20">
    <source>
        <dbReference type="PIRSR" id="PIRSR601382-3"/>
    </source>
</evidence>
<evidence type="ECO:0000256" key="7">
    <source>
        <dbReference type="ARBA" id="ARBA00022801"/>
    </source>
</evidence>
<evidence type="ECO:0000256" key="3">
    <source>
        <dbReference type="ARBA" id="ARBA00004922"/>
    </source>
</evidence>
<evidence type="ECO:0000256" key="1">
    <source>
        <dbReference type="ARBA" id="ARBA00001913"/>
    </source>
</evidence>
<dbReference type="InterPro" id="IPR012341">
    <property type="entry name" value="6hp_glycosidase-like_sf"/>
</dbReference>
<reference evidence="24" key="1">
    <citation type="submission" date="2012-12" db="EMBL/GenBank/DDBJ databases">
        <authorList>
            <person name="Hellsten U."/>
            <person name="Grimwood J."/>
            <person name="Chapman J.A."/>
            <person name="Shapiro H."/>
            <person name="Aerts A."/>
            <person name="Otillar R.P."/>
            <person name="Terry A.Y."/>
            <person name="Boore J.L."/>
            <person name="Simakov O."/>
            <person name="Marletaz F."/>
            <person name="Cho S.-J."/>
            <person name="Edsinger-Gonzales E."/>
            <person name="Havlak P."/>
            <person name="Kuo D.-H."/>
            <person name="Larsson T."/>
            <person name="Lv J."/>
            <person name="Arendt D."/>
            <person name="Savage R."/>
            <person name="Osoegawa K."/>
            <person name="de Jong P."/>
            <person name="Lindberg D.R."/>
            <person name="Seaver E.C."/>
            <person name="Weisblat D.A."/>
            <person name="Putnam N.H."/>
            <person name="Grigoriev I.V."/>
            <person name="Rokhsar D.S."/>
        </authorList>
    </citation>
    <scope>NUCLEOTIDE SEQUENCE</scope>
    <source>
        <strain evidence="24">I ESC-2004</strain>
    </source>
</reference>
<evidence type="ECO:0000256" key="21">
    <source>
        <dbReference type="RuleBase" id="RU361193"/>
    </source>
</evidence>
<dbReference type="OrthoDB" id="8118055at2759"/>
<evidence type="ECO:0000256" key="14">
    <source>
        <dbReference type="ARBA" id="ARBA00023295"/>
    </source>
</evidence>
<keyword evidence="8" id="KW-0256">Endoplasmic reticulum</keyword>
<evidence type="ECO:0000256" key="15">
    <source>
        <dbReference type="ARBA" id="ARBA00047669"/>
    </source>
</evidence>
<evidence type="ECO:0000256" key="11">
    <source>
        <dbReference type="ARBA" id="ARBA00022989"/>
    </source>
</evidence>
<dbReference type="AlphaFoldDB" id="R7V1V1"/>
<dbReference type="EnsemblMetazoa" id="CapteT91917">
    <property type="protein sequence ID" value="CapteP91917"/>
    <property type="gene ID" value="CapteG91917"/>
</dbReference>
<evidence type="ECO:0000256" key="19">
    <source>
        <dbReference type="PIRSR" id="PIRSR601382-2"/>
    </source>
</evidence>
<comment type="subcellular location">
    <subcellularLocation>
        <location evidence="2">Endoplasmic reticulum membrane</location>
        <topology evidence="2">Single-pass type II membrane protein</topology>
    </subcellularLocation>
</comment>
<dbReference type="EC" id="3.2.1.-" evidence="21"/>
<comment type="catalytic activity">
    <reaction evidence="15">
        <text>N(4)-(alpha-D-Man-(1-&gt;2)-alpha-D-Man-(1-&gt;2)-alpha-D-Man-(1-&gt;3)-[alpha-D-Man-(1-&gt;3)-[alpha-D-Man-(1-&gt;2)-alpha-D-Man-(1-&gt;6)]-alpha-D-Man-(1-&gt;6)]-beta-D-Man-(1-&gt;4)-beta-D-GlcNAc-(1-&gt;4)-beta-D-GlcNAc)-L-asparaginyl-[protein] (N-glucan mannose isomer 8A1,2,3B1,3) + 3 H2O = N(4)-(alpha-D-Man-(1-&gt;3)-[alpha-D-Man-(1-&gt;3)-[alpha-D-Man-(1-&gt;6)]-alpha-D-Man-(1-&gt;6)]-beta-D-Man-(1-&gt;4)-beta-D-GlcNAc-(1-&gt;4)-beta-D-GlcNAc)-L-asparaginyl-[protein] (N-glucan mannose isomer 5A1,2) + 3 beta-D-mannose</text>
        <dbReference type="Rhea" id="RHEA:56028"/>
        <dbReference type="Rhea" id="RHEA-COMP:14358"/>
        <dbReference type="Rhea" id="RHEA-COMP:14367"/>
        <dbReference type="ChEBI" id="CHEBI:15377"/>
        <dbReference type="ChEBI" id="CHEBI:28563"/>
        <dbReference type="ChEBI" id="CHEBI:59087"/>
        <dbReference type="ChEBI" id="CHEBI:60628"/>
        <dbReference type="EC" id="3.2.1.113"/>
    </reaction>
</comment>
<evidence type="ECO:0000256" key="8">
    <source>
        <dbReference type="ARBA" id="ARBA00022824"/>
    </source>
</evidence>
<dbReference type="HOGENOM" id="CLU_003818_3_3_1"/>
<evidence type="ECO:0000256" key="4">
    <source>
        <dbReference type="ARBA" id="ARBA00007658"/>
    </source>
</evidence>
<dbReference type="Gene3D" id="1.50.10.10">
    <property type="match status" value="1"/>
</dbReference>
<proteinExistence type="inferred from homology"/>
<dbReference type="SUPFAM" id="SSF48225">
    <property type="entry name" value="Seven-hairpin glycosidases"/>
    <property type="match status" value="1"/>
</dbReference>
<feature type="active site" evidence="18">
    <location>
        <position position="353"/>
    </location>
</feature>
<comment type="catalytic activity">
    <reaction evidence="16">
        <text>N(4)-(alpha-D-Man-(1-&gt;2)-alpha-D-Man-(1-&gt;2)-alpha-D-Man-(1-&gt;3)-[alpha-D-Man-(1-&gt;2)-alpha-D-Man-(1-&gt;3)-[alpha-D-Man-(1-&gt;2)-alpha-D-Man-(1-&gt;6)]-alpha-D-Man-(1-&gt;6)]-beta-D-Man-(1-&gt;4)-beta-D-GlcNAc-(1-&gt;4)-beta-D-GlcNAc)-L-asparaginyl-[protein] (N-glucan mannose isomer 9A1,2,3B1,2,3) + 4 H2O = N(4)-(alpha-D-Man-(1-&gt;3)-[alpha-D-Man-(1-&gt;3)-[alpha-D-Man-(1-&gt;6)]-alpha-D-Man-(1-&gt;6)]-beta-D-Man-(1-&gt;4)-beta-D-GlcNAc-(1-&gt;4)-beta-D-GlcNAc)-L-asparaginyl-[protein] (N-glucan mannose isomer 5A1,2) + 4 beta-D-mannose</text>
        <dbReference type="Rhea" id="RHEA:56008"/>
        <dbReference type="Rhea" id="RHEA-COMP:14356"/>
        <dbReference type="Rhea" id="RHEA-COMP:14367"/>
        <dbReference type="ChEBI" id="CHEBI:15377"/>
        <dbReference type="ChEBI" id="CHEBI:28563"/>
        <dbReference type="ChEBI" id="CHEBI:59087"/>
        <dbReference type="ChEBI" id="CHEBI:139493"/>
        <dbReference type="EC" id="3.2.1.113"/>
    </reaction>
</comment>
<dbReference type="InterPro" id="IPR050749">
    <property type="entry name" value="Glycosyl_Hydrolase_47"/>
</dbReference>
<gene>
    <name evidence="22" type="ORF">CAPTEDRAFT_91917</name>
</gene>
<evidence type="ECO:0000313" key="22">
    <source>
        <dbReference type="EMBL" id="ELU12823.1"/>
    </source>
</evidence>
<comment type="function">
    <text evidence="17">Involved in glycoprotein quality control targeting of misfolded glycoproteins for degradation. It primarily trims a single alpha-1,2-linked mannose residue from Man(9)GlcNAc(2) to produce Man(8)GlcNAc(2), but at high enzyme concentrations, as found in the ER quality control compartment (ERQC), it further trims the carbohydrates to Man(5-6)GlcNAc(2).</text>
</comment>
<dbReference type="GO" id="GO:0004571">
    <property type="term" value="F:mannosyl-oligosaccharide 1,2-alpha-mannosidase activity"/>
    <property type="evidence" value="ECO:0007669"/>
    <property type="project" value="UniProtKB-EC"/>
</dbReference>
<evidence type="ECO:0000256" key="18">
    <source>
        <dbReference type="PIRSR" id="PIRSR601382-1"/>
    </source>
</evidence>
<evidence type="ECO:0000313" key="24">
    <source>
        <dbReference type="Proteomes" id="UP000014760"/>
    </source>
</evidence>
<reference evidence="22 24" key="2">
    <citation type="journal article" date="2013" name="Nature">
        <title>Insights into bilaterian evolution from three spiralian genomes.</title>
        <authorList>
            <person name="Simakov O."/>
            <person name="Marletaz F."/>
            <person name="Cho S.J."/>
            <person name="Edsinger-Gonzales E."/>
            <person name="Havlak P."/>
            <person name="Hellsten U."/>
            <person name="Kuo D.H."/>
            <person name="Larsson T."/>
            <person name="Lv J."/>
            <person name="Arendt D."/>
            <person name="Savage R."/>
            <person name="Osoegawa K."/>
            <person name="de Jong P."/>
            <person name="Grimwood J."/>
            <person name="Chapman J.A."/>
            <person name="Shapiro H."/>
            <person name="Aerts A."/>
            <person name="Otillar R.P."/>
            <person name="Terry A.Y."/>
            <person name="Boore J.L."/>
            <person name="Grigoriev I.V."/>
            <person name="Lindberg D.R."/>
            <person name="Seaver E.C."/>
            <person name="Weisblat D.A."/>
            <person name="Putnam N.H."/>
            <person name="Rokhsar D.S."/>
        </authorList>
    </citation>
    <scope>NUCLEOTIDE SEQUENCE</scope>
    <source>
        <strain evidence="22 24">I ESC-2004</strain>
    </source>
</reference>
<accession>R7V1V1</accession>
<feature type="disulfide bond" evidence="20">
    <location>
        <begin position="281"/>
        <end position="311"/>
    </location>
</feature>
<evidence type="ECO:0000256" key="2">
    <source>
        <dbReference type="ARBA" id="ARBA00004648"/>
    </source>
</evidence>
<dbReference type="PANTHER" id="PTHR11742">
    <property type="entry name" value="MANNOSYL-OLIGOSACCHARIDE ALPHA-1,2-MANNOSIDASE-RELATED"/>
    <property type="match status" value="1"/>
</dbReference>
<keyword evidence="6 19" id="KW-0479">Metal-binding</keyword>
<dbReference type="InterPro" id="IPR036026">
    <property type="entry name" value="Seven-hairpin_glycosidases"/>
</dbReference>
<keyword evidence="11" id="KW-1133">Transmembrane helix</keyword>
<reference evidence="23" key="3">
    <citation type="submission" date="2015-06" db="UniProtKB">
        <authorList>
            <consortium name="EnsemblMetazoa"/>
        </authorList>
    </citation>
    <scope>IDENTIFICATION</scope>
</reference>
<keyword evidence="24" id="KW-1185">Reference proteome</keyword>
<feature type="binding site" evidence="19">
    <location>
        <position position="440"/>
    </location>
    <ligand>
        <name>Ca(2+)</name>
        <dbReference type="ChEBI" id="CHEBI:29108"/>
    </ligand>
</feature>
<evidence type="ECO:0000256" key="12">
    <source>
        <dbReference type="ARBA" id="ARBA00023136"/>
    </source>
</evidence>
<keyword evidence="7 21" id="KW-0378">Hydrolase</keyword>
<protein>
    <recommendedName>
        <fullName evidence="21">alpha-1,2-Mannosidase</fullName>
        <ecNumber evidence="21">3.2.1.-</ecNumber>
    </recommendedName>
</protein>
<evidence type="ECO:0000256" key="16">
    <source>
        <dbReference type="ARBA" id="ARBA00048605"/>
    </source>
</evidence>
<keyword evidence="9 19" id="KW-0106">Calcium</keyword>
<dbReference type="GO" id="GO:0005975">
    <property type="term" value="P:carbohydrate metabolic process"/>
    <property type="evidence" value="ECO:0007669"/>
    <property type="project" value="InterPro"/>
</dbReference>
<dbReference type="InterPro" id="IPR001382">
    <property type="entry name" value="Glyco_hydro_47"/>
</dbReference>
<evidence type="ECO:0000256" key="10">
    <source>
        <dbReference type="ARBA" id="ARBA00022968"/>
    </source>
</evidence>
<dbReference type="OMA" id="FESQHIT"/>
<feature type="active site" description="Proton donor" evidence="18">
    <location>
        <position position="87"/>
    </location>
</feature>
<evidence type="ECO:0000256" key="6">
    <source>
        <dbReference type="ARBA" id="ARBA00022723"/>
    </source>
</evidence>
<evidence type="ECO:0000256" key="5">
    <source>
        <dbReference type="ARBA" id="ARBA00022692"/>
    </source>
</evidence>
<keyword evidence="14 21" id="KW-0326">Glycosidase</keyword>
<dbReference type="EMBL" id="KB295624">
    <property type="protein sequence ID" value="ELU12823.1"/>
    <property type="molecule type" value="Genomic_DNA"/>
</dbReference>
<dbReference type="PRINTS" id="PR00747">
    <property type="entry name" value="GLYHDRLASE47"/>
</dbReference>
<dbReference type="PANTHER" id="PTHR11742:SF55">
    <property type="entry name" value="ENDOPLASMIC RETICULUM MANNOSYL-OLIGOSACCHARIDE 1,2-ALPHA-MANNOSIDASE"/>
    <property type="match status" value="1"/>
</dbReference>
<keyword evidence="5" id="KW-0812">Transmembrane</keyword>
<feature type="non-terminal residue" evidence="22">
    <location>
        <position position="1"/>
    </location>
</feature>
<feature type="active site" evidence="18">
    <location>
        <position position="214"/>
    </location>
</feature>
<organism evidence="22">
    <name type="scientific">Capitella teleta</name>
    <name type="common">Polychaete worm</name>
    <dbReference type="NCBI Taxonomy" id="283909"/>
    <lineage>
        <taxon>Eukaryota</taxon>
        <taxon>Metazoa</taxon>
        <taxon>Spiralia</taxon>
        <taxon>Lophotrochozoa</taxon>
        <taxon>Annelida</taxon>
        <taxon>Polychaeta</taxon>
        <taxon>Sedentaria</taxon>
        <taxon>Scolecida</taxon>
        <taxon>Capitellidae</taxon>
        <taxon>Capitella</taxon>
    </lineage>
</organism>
<dbReference type="GO" id="GO:0005509">
    <property type="term" value="F:calcium ion binding"/>
    <property type="evidence" value="ECO:0007669"/>
    <property type="project" value="InterPro"/>
</dbReference>
<evidence type="ECO:0000313" key="23">
    <source>
        <dbReference type="EnsemblMetazoa" id="CapteP91917"/>
    </source>
</evidence>
<dbReference type="GO" id="GO:0010498">
    <property type="term" value="P:proteasomal protein catabolic process"/>
    <property type="evidence" value="ECO:0007669"/>
    <property type="project" value="UniProtKB-ARBA"/>
</dbReference>
<dbReference type="STRING" id="283909.R7V1V1"/>
<comment type="cofactor">
    <cofactor evidence="1 19">
        <name>Ca(2+)</name>
        <dbReference type="ChEBI" id="CHEBI:29108"/>
    </cofactor>
</comment>
<dbReference type="FunFam" id="1.50.10.10:FF:000010">
    <property type="entry name" value="alpha-1,2-Mannosidase"/>
    <property type="match status" value="1"/>
</dbReference>
<evidence type="ECO:0000256" key="17">
    <source>
        <dbReference type="ARBA" id="ARBA00053655"/>
    </source>
</evidence>
<name>R7V1V1_CAPTE</name>
<sequence>GPQNEQQRAVVEAFQHAWSAYCKYAWGHDELKPISHGWQEWMGVGLTIVDSLDTMWIMGLKDEFRAGRDWVAANLTFDKDSEAQLFEIVIRELGGLMSAYHLTQDKIFLLKAVKLADRLMPCFGGNTAIPCRMVNLRTGRTHFQDISTAESGTLQLEFRSLGRATDDKYEKAVEAVSDHLHRLKKTDGLVPTFLSGTSGQFRSSSTVSFGASADSYYEYLIKQWIQTGKKNVWMRDDYLESIEGMKKHLLKHTKPSNLAFVGSMFSPNARSVRNEMEHLTCFLPGTLALGHMAGVDPGDHLELAKQLTKTCYEMYRRMPTGLSPEVAQMNTDPHATEDLRVLHGTDYNLQRPETVESIFYLYRATKDPMYRDWGWKIFEAFEKYTRVEEGYASIDSVQRTATGYRDKMETFYLAETLKYLYLLFSDDDNLLPLDKWVFNTEAHPLPVYSR</sequence>
<evidence type="ECO:0000256" key="13">
    <source>
        <dbReference type="ARBA" id="ARBA00023157"/>
    </source>
</evidence>